<dbReference type="Proteomes" id="UP000029780">
    <property type="component" value="Segment"/>
</dbReference>
<keyword evidence="2" id="KW-1185">Reference proteome</keyword>
<reference evidence="1 2" key="1">
    <citation type="journal article" date="2009" name="Proc. Natl. Acad. Sci. U.S.A.">
        <title>Giant Marseillevirus highlights the role of amoebae as a melting pot in emergence of chimeric microorganisms.</title>
        <authorList>
            <person name="Boyer M."/>
            <person name="Yutin N."/>
            <person name="Pagnier I."/>
            <person name="Barrassi L."/>
            <person name="Fournous G."/>
            <person name="Espinosa L."/>
            <person name="Robert C."/>
            <person name="Azza S."/>
            <person name="Sun S."/>
            <person name="Rossmann M.G."/>
            <person name="Suzan-Monti M."/>
            <person name="La Scola B."/>
            <person name="Koonin E.V."/>
            <person name="Raoult D."/>
        </authorList>
    </citation>
    <scope>NUCLEOTIDE SEQUENCE [LARGE SCALE GENOMIC DNA]</scope>
    <source>
        <strain evidence="1 2">T19</strain>
    </source>
</reference>
<dbReference type="RefSeq" id="YP_003406884.1">
    <property type="nucleotide sequence ID" value="NC_013756.1"/>
</dbReference>
<organism evidence="1 2">
    <name type="scientific">Marseillevirus marseillevirus</name>
    <name type="common">GBM</name>
    <dbReference type="NCBI Taxonomy" id="694581"/>
    <lineage>
        <taxon>Viruses</taxon>
        <taxon>Varidnaviria</taxon>
        <taxon>Bamfordvirae</taxon>
        <taxon>Nucleocytoviricota</taxon>
        <taxon>Megaviricetes</taxon>
        <taxon>Pimascovirales</taxon>
        <taxon>Pimascovirales incertae sedis</taxon>
        <taxon>Marseilleviridae</taxon>
        <taxon>Marseillevirus</taxon>
        <taxon>Marseillevirus massiliense</taxon>
    </lineage>
</organism>
<accession>D2XAE5</accession>
<gene>
    <name evidence="1" type="ORF">MAR_ORF141</name>
</gene>
<proteinExistence type="predicted"/>
<evidence type="ECO:0000313" key="1">
    <source>
        <dbReference type="EMBL" id="ADB03922.1"/>
    </source>
</evidence>
<organismHost>
    <name type="scientific">Acanthamoeba</name>
    <dbReference type="NCBI Taxonomy" id="5754"/>
</organismHost>
<dbReference type="EMBL" id="GU071086">
    <property type="protein sequence ID" value="ADB03922.1"/>
    <property type="molecule type" value="Genomic_DNA"/>
</dbReference>
<dbReference type="GeneID" id="8746378"/>
<dbReference type="OrthoDB" id="16888at10239"/>
<sequence length="254" mass="30152">MPRPVQDKGLEPEQPEILNILNKIFYRPNRRSKGTNKNISYPKMSLEQVLDETFQVWLDSFQGEFPEDEEASKIWTGFKYALALVRKEGEKKAEKEYEKAHERYSKPIEKIQKLCEERNYGFFSYQGKVYPCVGVFDPEEWQEEEGEPQMKREILEARRMEKYEGLSSKRKKMVDFVLNGFPFDKVVFWDCEYGRAWFTFDKGCYGYGRGKYFTVEEGKYATGYKKGLNLVFFSHKDEKPLLLWSVEKCIEEIS</sequence>
<evidence type="ECO:0000313" key="2">
    <source>
        <dbReference type="Proteomes" id="UP000029780"/>
    </source>
</evidence>
<protein>
    <submittedName>
        <fullName evidence="1">Uncharacterized protein</fullName>
    </submittedName>
</protein>
<name>D2XAE5_GBMV</name>
<dbReference type="KEGG" id="vg:8746378"/>